<reference evidence="1 2" key="1">
    <citation type="journal article" date="2021" name="Commun. Biol.">
        <title>The genome of Shorea leprosula (Dipterocarpaceae) highlights the ecological relevance of drought in aseasonal tropical rainforests.</title>
        <authorList>
            <person name="Ng K.K.S."/>
            <person name="Kobayashi M.J."/>
            <person name="Fawcett J.A."/>
            <person name="Hatakeyama M."/>
            <person name="Paape T."/>
            <person name="Ng C.H."/>
            <person name="Ang C.C."/>
            <person name="Tnah L.H."/>
            <person name="Lee C.T."/>
            <person name="Nishiyama T."/>
            <person name="Sese J."/>
            <person name="O'Brien M.J."/>
            <person name="Copetti D."/>
            <person name="Mohd Noor M.I."/>
            <person name="Ong R.C."/>
            <person name="Putra M."/>
            <person name="Sireger I.Z."/>
            <person name="Indrioko S."/>
            <person name="Kosugi Y."/>
            <person name="Izuno A."/>
            <person name="Isagi Y."/>
            <person name="Lee S.L."/>
            <person name="Shimizu K.K."/>
        </authorList>
    </citation>
    <scope>NUCLEOTIDE SEQUENCE [LARGE SCALE GENOMIC DNA]</scope>
    <source>
        <strain evidence="1">214</strain>
    </source>
</reference>
<name>A0AAV5M1Z6_9ROSI</name>
<gene>
    <name evidence="1" type="ORF">SLEP1_g50010</name>
</gene>
<dbReference type="Proteomes" id="UP001054252">
    <property type="component" value="Unassembled WGS sequence"/>
</dbReference>
<accession>A0AAV5M1Z6</accession>
<protein>
    <submittedName>
        <fullName evidence="1">Uncharacterized protein</fullName>
    </submittedName>
</protein>
<organism evidence="1 2">
    <name type="scientific">Rubroshorea leprosula</name>
    <dbReference type="NCBI Taxonomy" id="152421"/>
    <lineage>
        <taxon>Eukaryota</taxon>
        <taxon>Viridiplantae</taxon>
        <taxon>Streptophyta</taxon>
        <taxon>Embryophyta</taxon>
        <taxon>Tracheophyta</taxon>
        <taxon>Spermatophyta</taxon>
        <taxon>Magnoliopsida</taxon>
        <taxon>eudicotyledons</taxon>
        <taxon>Gunneridae</taxon>
        <taxon>Pentapetalae</taxon>
        <taxon>rosids</taxon>
        <taxon>malvids</taxon>
        <taxon>Malvales</taxon>
        <taxon>Dipterocarpaceae</taxon>
        <taxon>Rubroshorea</taxon>
    </lineage>
</organism>
<evidence type="ECO:0000313" key="1">
    <source>
        <dbReference type="EMBL" id="GKV42627.1"/>
    </source>
</evidence>
<evidence type="ECO:0000313" key="2">
    <source>
        <dbReference type="Proteomes" id="UP001054252"/>
    </source>
</evidence>
<sequence length="57" mass="6533">MGKELNNKVWTQPGFFHCITNLSSASYKHQIRKNVNIISVWAASQSNTVEILNCFYT</sequence>
<dbReference type="EMBL" id="BPVZ01000160">
    <property type="protein sequence ID" value="GKV42627.1"/>
    <property type="molecule type" value="Genomic_DNA"/>
</dbReference>
<comment type="caution">
    <text evidence="1">The sequence shown here is derived from an EMBL/GenBank/DDBJ whole genome shotgun (WGS) entry which is preliminary data.</text>
</comment>
<proteinExistence type="predicted"/>
<keyword evidence="2" id="KW-1185">Reference proteome</keyword>
<dbReference type="AlphaFoldDB" id="A0AAV5M1Z6"/>